<comment type="caution">
    <text evidence="2">The sequence shown here is derived from an EMBL/GenBank/DDBJ whole genome shotgun (WGS) entry which is preliminary data.</text>
</comment>
<dbReference type="EMBL" id="SAWZ01000002">
    <property type="protein sequence ID" value="RXR07189.1"/>
    <property type="molecule type" value="Genomic_DNA"/>
</dbReference>
<dbReference type="OrthoDB" id="5985932at2"/>
<sequence length="113" mass="11672">MKGMTRTLLAVLAAGVCAPVVAQDAAQCTAQRLARFVGPTGVHQAWPTTTLPAALAQQPGVLISDQGNIADGYEHRLVLDTARASAYVVQTGGFAGRQTVYGPLPVAACAARR</sequence>
<evidence type="ECO:0000313" key="2">
    <source>
        <dbReference type="EMBL" id="RXR07189.1"/>
    </source>
</evidence>
<evidence type="ECO:0000313" key="3">
    <source>
        <dbReference type="Proteomes" id="UP000289784"/>
    </source>
</evidence>
<name>A0A4V1N1C7_9GAMM</name>
<reference evidence="2 3" key="1">
    <citation type="submission" date="2019-01" db="EMBL/GenBank/DDBJ databases">
        <title>Pseudoxanthomonas composti sp. nov., isolated from compost.</title>
        <authorList>
            <person name="Yang G."/>
        </authorList>
    </citation>
    <scope>NUCLEOTIDE SEQUENCE [LARGE SCALE GENOMIC DNA]</scope>
    <source>
        <strain evidence="2 3">GSS15</strain>
    </source>
</reference>
<organism evidence="2 3">
    <name type="scientific">Pseudoxanthomonas composti</name>
    <dbReference type="NCBI Taxonomy" id="2137479"/>
    <lineage>
        <taxon>Bacteria</taxon>
        <taxon>Pseudomonadati</taxon>
        <taxon>Pseudomonadota</taxon>
        <taxon>Gammaproteobacteria</taxon>
        <taxon>Lysobacterales</taxon>
        <taxon>Lysobacteraceae</taxon>
        <taxon>Pseudoxanthomonas</taxon>
    </lineage>
</organism>
<protein>
    <submittedName>
        <fullName evidence="2">Uncharacterized protein</fullName>
    </submittedName>
</protein>
<dbReference type="RefSeq" id="WP_129470004.1">
    <property type="nucleotide sequence ID" value="NZ_SAWZ01000002.1"/>
</dbReference>
<feature type="chain" id="PRO_5020754509" evidence="1">
    <location>
        <begin position="23"/>
        <end position="113"/>
    </location>
</feature>
<dbReference type="Proteomes" id="UP000289784">
    <property type="component" value="Unassembled WGS sequence"/>
</dbReference>
<evidence type="ECO:0000256" key="1">
    <source>
        <dbReference type="SAM" id="SignalP"/>
    </source>
</evidence>
<dbReference type="AlphaFoldDB" id="A0A4V1N1C7"/>
<keyword evidence="3" id="KW-1185">Reference proteome</keyword>
<keyword evidence="1" id="KW-0732">Signal</keyword>
<gene>
    <name evidence="2" type="ORF">EPA99_04515</name>
</gene>
<proteinExistence type="predicted"/>
<feature type="signal peptide" evidence="1">
    <location>
        <begin position="1"/>
        <end position="22"/>
    </location>
</feature>
<accession>A0A4V1N1C7</accession>